<reference evidence="1" key="1">
    <citation type="journal article" date="2015" name="Nature">
        <title>Complex archaea that bridge the gap between prokaryotes and eukaryotes.</title>
        <authorList>
            <person name="Spang A."/>
            <person name="Saw J.H."/>
            <person name="Jorgensen S.L."/>
            <person name="Zaremba-Niedzwiedzka K."/>
            <person name="Martijn J."/>
            <person name="Lind A.E."/>
            <person name="van Eijk R."/>
            <person name="Schleper C."/>
            <person name="Guy L."/>
            <person name="Ettema T.J."/>
        </authorList>
    </citation>
    <scope>NUCLEOTIDE SEQUENCE</scope>
</reference>
<gene>
    <name evidence="1" type="ORF">LCGC14_2923400</name>
</gene>
<dbReference type="AlphaFoldDB" id="A0A0F8Y9Z8"/>
<evidence type="ECO:0000313" key="1">
    <source>
        <dbReference type="EMBL" id="KKK70495.1"/>
    </source>
</evidence>
<organism evidence="1">
    <name type="scientific">marine sediment metagenome</name>
    <dbReference type="NCBI Taxonomy" id="412755"/>
    <lineage>
        <taxon>unclassified sequences</taxon>
        <taxon>metagenomes</taxon>
        <taxon>ecological metagenomes</taxon>
    </lineage>
</organism>
<name>A0A0F8Y9Z8_9ZZZZ</name>
<dbReference type="EMBL" id="LAZR01058165">
    <property type="protein sequence ID" value="KKK70495.1"/>
    <property type="molecule type" value="Genomic_DNA"/>
</dbReference>
<sequence>MARIKFIYKTGQELTYEALQEEIDHKIIKVPGRKQGEVGFVLITNGIYQGFGFYDASDPIATLNDLESYLQRYPNNYDTNRIIGTLLKKTPKERIFDIVGGF</sequence>
<accession>A0A0F8Y9Z8</accession>
<protein>
    <submittedName>
        <fullName evidence="1">Uncharacterized protein</fullName>
    </submittedName>
</protein>
<comment type="caution">
    <text evidence="1">The sequence shown here is derived from an EMBL/GenBank/DDBJ whole genome shotgun (WGS) entry which is preliminary data.</text>
</comment>
<proteinExistence type="predicted"/>